<name>A0A1G5I942_9FIRM</name>
<dbReference type="PANTHER" id="PTHR48079:SF6">
    <property type="entry name" value="NAD(P)-BINDING DOMAIN-CONTAINING PROTEIN-RELATED"/>
    <property type="match status" value="1"/>
</dbReference>
<dbReference type="InterPro" id="IPR051783">
    <property type="entry name" value="NAD(P)-dependent_oxidoreduct"/>
</dbReference>
<dbReference type="Proteomes" id="UP000198636">
    <property type="component" value="Unassembled WGS sequence"/>
</dbReference>
<dbReference type="STRING" id="1120976.SAMN03080606_02288"/>
<keyword evidence="3" id="KW-1185">Reference proteome</keyword>
<dbReference type="PANTHER" id="PTHR48079">
    <property type="entry name" value="PROTEIN YEEZ"/>
    <property type="match status" value="1"/>
</dbReference>
<dbReference type="SUPFAM" id="SSF51735">
    <property type="entry name" value="NAD(P)-binding Rossmann-fold domains"/>
    <property type="match status" value="1"/>
</dbReference>
<accession>A0A1G5I942</accession>
<organism evidence="2 3">
    <name type="scientific">Alkaliphilus peptidifermentans DSM 18978</name>
    <dbReference type="NCBI Taxonomy" id="1120976"/>
    <lineage>
        <taxon>Bacteria</taxon>
        <taxon>Bacillati</taxon>
        <taxon>Bacillota</taxon>
        <taxon>Clostridia</taxon>
        <taxon>Peptostreptococcales</taxon>
        <taxon>Natronincolaceae</taxon>
        <taxon>Alkaliphilus</taxon>
    </lineage>
</organism>
<dbReference type="OrthoDB" id="9811743at2"/>
<dbReference type="RefSeq" id="WP_091543416.1">
    <property type="nucleotide sequence ID" value="NZ_FMUS01000014.1"/>
</dbReference>
<evidence type="ECO:0000313" key="2">
    <source>
        <dbReference type="EMBL" id="SCY72645.1"/>
    </source>
</evidence>
<protein>
    <submittedName>
        <fullName evidence="2">Nucleoside-diphosphate-sugar epimerase</fullName>
    </submittedName>
</protein>
<dbReference type="AlphaFoldDB" id="A0A1G5I942"/>
<dbReference type="GO" id="GO:0005737">
    <property type="term" value="C:cytoplasm"/>
    <property type="evidence" value="ECO:0007669"/>
    <property type="project" value="TreeGrafter"/>
</dbReference>
<sequence>MKVLLTGANGFIGSHILDRLIEMGHDVRCLIRRNSNLKNIEHIDCEYVYGDLLDCDALNKATQNVEAVIHTAAHAKDWGDYDLFYQSNVEGTLNLIKASKVNAVKKIILTSSISVYGEEHSTLAKNEKSPLNSHYKYFLDSIFPCKMNYYRDTKRIAKDKASEFAKKHNIDLLFIEPVWVFGEREFGTGFYDYLNTVRSGAKFLPGSNSNYFHVIYVKELAKAYERAIHYDFKGCEALIIGNSSPILMNDLYTMLCEGAGLKKPYNLPKYITYPVAFVMEVLWTMLRVKTPPILTRGRLNMFYDNIMFDVSKAKEVMGFEDKSDLKESIDKTIKWYQENGYL</sequence>
<evidence type="ECO:0000313" key="3">
    <source>
        <dbReference type="Proteomes" id="UP000198636"/>
    </source>
</evidence>
<evidence type="ECO:0000259" key="1">
    <source>
        <dbReference type="Pfam" id="PF01370"/>
    </source>
</evidence>
<dbReference type="InterPro" id="IPR036291">
    <property type="entry name" value="NAD(P)-bd_dom_sf"/>
</dbReference>
<feature type="domain" description="NAD-dependent epimerase/dehydratase" evidence="1">
    <location>
        <begin position="3"/>
        <end position="230"/>
    </location>
</feature>
<dbReference type="Pfam" id="PF01370">
    <property type="entry name" value="Epimerase"/>
    <property type="match status" value="1"/>
</dbReference>
<reference evidence="2 3" key="1">
    <citation type="submission" date="2016-10" db="EMBL/GenBank/DDBJ databases">
        <authorList>
            <person name="de Groot N.N."/>
        </authorList>
    </citation>
    <scope>NUCLEOTIDE SEQUENCE [LARGE SCALE GENOMIC DNA]</scope>
    <source>
        <strain evidence="2 3">DSM 18978</strain>
    </source>
</reference>
<proteinExistence type="predicted"/>
<dbReference type="GO" id="GO:0004029">
    <property type="term" value="F:aldehyde dehydrogenase (NAD+) activity"/>
    <property type="evidence" value="ECO:0007669"/>
    <property type="project" value="TreeGrafter"/>
</dbReference>
<gene>
    <name evidence="2" type="ORF">SAMN03080606_02288</name>
</gene>
<dbReference type="Gene3D" id="3.40.50.720">
    <property type="entry name" value="NAD(P)-binding Rossmann-like Domain"/>
    <property type="match status" value="1"/>
</dbReference>
<dbReference type="EMBL" id="FMUS01000014">
    <property type="protein sequence ID" value="SCY72645.1"/>
    <property type="molecule type" value="Genomic_DNA"/>
</dbReference>
<dbReference type="InterPro" id="IPR001509">
    <property type="entry name" value="Epimerase_deHydtase"/>
</dbReference>